<dbReference type="EMBL" id="JAUTXU010000015">
    <property type="protein sequence ID" value="KAK3722012.1"/>
    <property type="molecule type" value="Genomic_DNA"/>
</dbReference>
<organism evidence="1 2">
    <name type="scientific">Vermiconidia calcicola</name>
    <dbReference type="NCBI Taxonomy" id="1690605"/>
    <lineage>
        <taxon>Eukaryota</taxon>
        <taxon>Fungi</taxon>
        <taxon>Dikarya</taxon>
        <taxon>Ascomycota</taxon>
        <taxon>Pezizomycotina</taxon>
        <taxon>Dothideomycetes</taxon>
        <taxon>Dothideomycetidae</taxon>
        <taxon>Mycosphaerellales</taxon>
        <taxon>Extremaceae</taxon>
        <taxon>Vermiconidia</taxon>
    </lineage>
</organism>
<sequence>MYTTMDFPILDLPNELIAHIIEFVDSISDLRHIACTCRRIQQLAEPALYRHVLLRGAAKTHRILSALQARPARAATLHILDVPCDPDLRQDIPALAVLMTAAKNIRQLMVESPSCNSGTVAEFEQEDVWGPMMDQLFLPFQRAVSGDELAARPLQRLTKLTLHLNGPQSPYWTPDARSLPIFLHPTLNDLKISCVNIPGDLFNEVAERSITPLKHLVLEECNISANGLHGLLGLPKALETLYLGNMPHQLETGIMCSRYIGENCHNALHFDAEIPMAYNQLFRADAVTALAALSQQQHSLKALTYTTLSPTVDDRIHFPLDHFLNRPVTTGGNVDGGFNSFHQLERIALVGQCPQFERAVMSVRSPPNLKELGFQADIPFPPQLNIESDYWSSLHMNAAGVLSLLPFFSAPSACVSPKLENFHIICEHSFYQVVLLPEWMQQSLRGVAKAVWQLNNRNAVLNVSSVRTGRYYPPFLYGEPVPEAELMYDGGTDRFVEKYILKTLTGEDEDSSDWEYSEDEGYEGPT</sequence>
<accession>A0ACC3NTP6</accession>
<comment type="caution">
    <text evidence="1">The sequence shown here is derived from an EMBL/GenBank/DDBJ whole genome shotgun (WGS) entry which is preliminary data.</text>
</comment>
<reference evidence="1" key="1">
    <citation type="submission" date="2023-07" db="EMBL/GenBank/DDBJ databases">
        <title>Black Yeasts Isolated from many extreme environments.</title>
        <authorList>
            <person name="Coleine C."/>
            <person name="Stajich J.E."/>
            <person name="Selbmann L."/>
        </authorList>
    </citation>
    <scope>NUCLEOTIDE SEQUENCE</scope>
    <source>
        <strain evidence="1">CCFEE 5714</strain>
    </source>
</reference>
<keyword evidence="2" id="KW-1185">Reference proteome</keyword>
<dbReference type="Proteomes" id="UP001281147">
    <property type="component" value="Unassembled WGS sequence"/>
</dbReference>
<evidence type="ECO:0000313" key="2">
    <source>
        <dbReference type="Proteomes" id="UP001281147"/>
    </source>
</evidence>
<name>A0ACC3NTP6_9PEZI</name>
<proteinExistence type="predicted"/>
<gene>
    <name evidence="1" type="ORF">LTR37_002828</name>
</gene>
<evidence type="ECO:0000313" key="1">
    <source>
        <dbReference type="EMBL" id="KAK3722012.1"/>
    </source>
</evidence>
<protein>
    <submittedName>
        <fullName evidence="1">Uncharacterized protein</fullName>
    </submittedName>
</protein>